<dbReference type="InterPro" id="IPR003669">
    <property type="entry name" value="Thymidylate_synthase_ThyX"/>
</dbReference>
<dbReference type="AlphaFoldDB" id="A0A5C6K5Z4"/>
<dbReference type="GO" id="GO:0006231">
    <property type="term" value="P:dTMP biosynthetic process"/>
    <property type="evidence" value="ECO:0007669"/>
    <property type="project" value="InterPro"/>
</dbReference>
<organism evidence="1 2">
    <name type="scientific">Parabacteroides distasonis</name>
    <dbReference type="NCBI Taxonomy" id="823"/>
    <lineage>
        <taxon>Bacteria</taxon>
        <taxon>Pseudomonadati</taxon>
        <taxon>Bacteroidota</taxon>
        <taxon>Bacteroidia</taxon>
        <taxon>Bacteroidales</taxon>
        <taxon>Tannerellaceae</taxon>
        <taxon>Parabacteroides</taxon>
    </lineage>
</organism>
<dbReference type="Proteomes" id="UP000315827">
    <property type="component" value="Unassembled WGS sequence"/>
</dbReference>
<dbReference type="Pfam" id="PF02511">
    <property type="entry name" value="Thy1"/>
    <property type="match status" value="2"/>
</dbReference>
<evidence type="ECO:0000313" key="2">
    <source>
        <dbReference type="Proteomes" id="UP000315827"/>
    </source>
</evidence>
<dbReference type="GO" id="GO:0050797">
    <property type="term" value="F:thymidylate synthase (FAD) activity"/>
    <property type="evidence" value="ECO:0007669"/>
    <property type="project" value="InterPro"/>
</dbReference>
<dbReference type="GO" id="GO:0070402">
    <property type="term" value="F:NADPH binding"/>
    <property type="evidence" value="ECO:0007669"/>
    <property type="project" value="TreeGrafter"/>
</dbReference>
<comment type="caution">
    <text evidence="1">The sequence shown here is derived from an EMBL/GenBank/DDBJ whole genome shotgun (WGS) entry which is preliminary data.</text>
</comment>
<dbReference type="GO" id="GO:0050660">
    <property type="term" value="F:flavin adenine dinucleotide binding"/>
    <property type="evidence" value="ECO:0007669"/>
    <property type="project" value="InterPro"/>
</dbReference>
<proteinExistence type="predicted"/>
<dbReference type="RefSeq" id="WP_146376142.1">
    <property type="nucleotide sequence ID" value="NZ_VOHW01000019.1"/>
</dbReference>
<accession>A0A5C6K5Z4</accession>
<dbReference type="Gene3D" id="3.30.1360.170">
    <property type="match status" value="2"/>
</dbReference>
<gene>
    <name evidence="1" type="ORF">FSA05_20645</name>
</gene>
<dbReference type="EMBL" id="VOHW01000019">
    <property type="protein sequence ID" value="TWV58602.1"/>
    <property type="molecule type" value="Genomic_DNA"/>
</dbReference>
<dbReference type="SUPFAM" id="SSF69796">
    <property type="entry name" value="Thymidylate synthase-complementing protein Thy1"/>
    <property type="match status" value="2"/>
</dbReference>
<dbReference type="CDD" id="cd20175">
    <property type="entry name" value="ThyX"/>
    <property type="match status" value="1"/>
</dbReference>
<evidence type="ECO:0000313" key="1">
    <source>
        <dbReference type="EMBL" id="TWV58602.1"/>
    </source>
</evidence>
<protein>
    <submittedName>
        <fullName evidence="1">Thymidylate synthase</fullName>
    </submittedName>
</protein>
<dbReference type="GO" id="GO:0004799">
    <property type="term" value="F:thymidylate synthase activity"/>
    <property type="evidence" value="ECO:0007669"/>
    <property type="project" value="TreeGrafter"/>
</dbReference>
<name>A0A5C6K5Z4_PARDI</name>
<dbReference type="PANTHER" id="PTHR34934">
    <property type="entry name" value="FLAVIN-DEPENDENT THYMIDYLATE SYNTHASE"/>
    <property type="match status" value="1"/>
</dbReference>
<reference evidence="1 2" key="1">
    <citation type="submission" date="2019-07" db="EMBL/GenBank/DDBJ databases">
        <title>Genome sequencing of Parabacteroides distasonis iSURF_7.</title>
        <authorList>
            <person name="Degefu H.N."/>
            <person name="Ruoff K.L."/>
            <person name="Price C.E."/>
            <person name="Valls R.A."/>
            <person name="O'Toole G.A."/>
        </authorList>
    </citation>
    <scope>NUCLEOTIDE SEQUENCE [LARGE SCALE GENOMIC DNA]</scope>
    <source>
        <strain evidence="1 2">CFPLTA003_1B</strain>
    </source>
</reference>
<dbReference type="PANTHER" id="PTHR34934:SF1">
    <property type="entry name" value="FLAVIN-DEPENDENT THYMIDYLATE SYNTHASE"/>
    <property type="match status" value="1"/>
</dbReference>
<dbReference type="InterPro" id="IPR036098">
    <property type="entry name" value="Thymidylate_synthase_ThyX_sf"/>
</dbReference>
<dbReference type="PROSITE" id="PS51331">
    <property type="entry name" value="THYX"/>
    <property type="match status" value="2"/>
</dbReference>
<sequence>MSKQLYFIQESFTDQELEILNKYFTNTDKPVFGLINLPDVVKGALFARYSRSNKSLRRLFLDEFYTHSTKLTTDSMPVAGMERASSLYDKMILDFGDDSVAQLGGAHIACEQVSNILTKIIEKGRIASYLEQSTRYVYYNKKINGQYHYVIPPEIAGSPLESLYKEYMDFLFDTYTEILEELTPILKKKYPQGEKQTDRAWEAIIRAKACDIVRGLLPASTRSNLGVYANGQAFEYMLVKMYASDNAEVIQYADMILHELRKIIPAFLTRVDLENRGKLWSQYIKDIHSDMNGVAKSLLKKETVALPIRHTQNEVNLIAWDKDGLDKIIQSILFEYTFESEKDIQKRIETFTEEEKRDILKKYCGNRQNRRHKPGRALETISYKFEVLSDYGAFRDLQRHRMLTLEWQKLSPRNGYIIPIELEDLPRLKKLYENALSKSEGIYEKINDAFGEEVAQYVIPFAYRVRYEICMNLREATHFIELRSQKQGHYSYRKVCIDMHDLIINKAKHDFVDDCMKFVDKNFYDLSREDAENKKDRKL</sequence>